<dbReference type="Pfam" id="PF00052">
    <property type="entry name" value="Laminin_B"/>
    <property type="match status" value="1"/>
</dbReference>
<dbReference type="RefSeq" id="WP_129786313.1">
    <property type="nucleotide sequence ID" value="NZ_RZHH01000003.1"/>
</dbReference>
<dbReference type="PROSITE" id="PS51318">
    <property type="entry name" value="TAT"/>
    <property type="match status" value="1"/>
</dbReference>
<dbReference type="GO" id="GO:0046872">
    <property type="term" value="F:metal ion binding"/>
    <property type="evidence" value="ECO:0007669"/>
    <property type="project" value="InterPro"/>
</dbReference>
<evidence type="ECO:0000256" key="2">
    <source>
        <dbReference type="ARBA" id="ARBA00022737"/>
    </source>
</evidence>
<gene>
    <name evidence="7" type="ORF">ELS19_17855</name>
</gene>
<dbReference type="InterPro" id="IPR000034">
    <property type="entry name" value="Laminin_IV"/>
</dbReference>
<dbReference type="InterPro" id="IPR032093">
    <property type="entry name" value="PhoD_N"/>
</dbReference>
<feature type="region of interest" description="Disordered" evidence="5">
    <location>
        <begin position="147"/>
        <end position="166"/>
    </location>
</feature>
<keyword evidence="1" id="KW-0732">Signal</keyword>
<dbReference type="Pfam" id="PF09423">
    <property type="entry name" value="PhoD"/>
    <property type="match status" value="1"/>
</dbReference>
<evidence type="ECO:0000256" key="3">
    <source>
        <dbReference type="ARBA" id="ARBA00023157"/>
    </source>
</evidence>
<dbReference type="Gene3D" id="2.60.40.380">
    <property type="entry name" value="Purple acid phosphatase-like, N-terminal"/>
    <property type="match status" value="1"/>
</dbReference>
<keyword evidence="4" id="KW-0325">Glycoprotein</keyword>
<accession>A0A482T156</accession>
<dbReference type="InterPro" id="IPR018946">
    <property type="entry name" value="PhoD-like_MPP"/>
</dbReference>
<dbReference type="SMART" id="SM00281">
    <property type="entry name" value="LamB"/>
    <property type="match status" value="1"/>
</dbReference>
<proteinExistence type="predicted"/>
<dbReference type="Pfam" id="PF16655">
    <property type="entry name" value="PhoD_N"/>
    <property type="match status" value="1"/>
</dbReference>
<feature type="compositionally biased region" description="Polar residues" evidence="5">
    <location>
        <begin position="23"/>
        <end position="39"/>
    </location>
</feature>
<reference evidence="7 8" key="1">
    <citation type="submission" date="2018-12" db="EMBL/GenBank/DDBJ databases">
        <title>Genome analysis provides insights into bioremediation potentialities of Halogeometricum borinquense strain N11.</title>
        <authorList>
            <person name="Najjari A."/>
            <person name="Youssef N."/>
            <person name="Fhoula I."/>
            <person name="Ben Dhia O."/>
            <person name="Mahjoubi M."/>
            <person name="Ouzari H.I."/>
            <person name="Cherif A."/>
        </authorList>
    </citation>
    <scope>NUCLEOTIDE SEQUENCE [LARGE SCALE GENOMIC DNA]</scope>
    <source>
        <strain evidence="7 8">N11</strain>
    </source>
</reference>
<protein>
    <submittedName>
        <fullName evidence="7">Alkaline phosphatase</fullName>
    </submittedName>
</protein>
<dbReference type="InterPro" id="IPR008963">
    <property type="entry name" value="Purple_acid_Pase-like_N"/>
</dbReference>
<feature type="region of interest" description="Disordered" evidence="5">
    <location>
        <begin position="1"/>
        <end position="74"/>
    </location>
</feature>
<dbReference type="InterPro" id="IPR029052">
    <property type="entry name" value="Metallo-depent_PP-like"/>
</dbReference>
<dbReference type="Proteomes" id="UP000294028">
    <property type="component" value="Unassembled WGS sequence"/>
</dbReference>
<keyword evidence="2" id="KW-0677">Repeat</keyword>
<name>A0A482T156_9EURY</name>
<dbReference type="InterPro" id="IPR006311">
    <property type="entry name" value="TAT_signal"/>
</dbReference>
<comment type="caution">
    <text evidence="7">The sequence shown here is derived from an EMBL/GenBank/DDBJ whole genome shotgun (WGS) entry which is preliminary data.</text>
</comment>
<dbReference type="SUPFAM" id="SSF56300">
    <property type="entry name" value="Metallo-dependent phosphatases"/>
    <property type="match status" value="1"/>
</dbReference>
<evidence type="ECO:0000256" key="1">
    <source>
        <dbReference type="ARBA" id="ARBA00022729"/>
    </source>
</evidence>
<feature type="domain" description="Laminin IV type A" evidence="6">
    <location>
        <begin position="532"/>
        <end position="700"/>
    </location>
</feature>
<evidence type="ECO:0000256" key="5">
    <source>
        <dbReference type="SAM" id="MobiDB-lite"/>
    </source>
</evidence>
<feature type="region of interest" description="Disordered" evidence="5">
    <location>
        <begin position="541"/>
        <end position="564"/>
    </location>
</feature>
<dbReference type="PANTHER" id="PTHR43606">
    <property type="entry name" value="PHOSPHATASE, PUTATIVE (AFU_ORTHOLOGUE AFUA_6G08710)-RELATED"/>
    <property type="match status" value="1"/>
</dbReference>
<evidence type="ECO:0000313" key="8">
    <source>
        <dbReference type="Proteomes" id="UP000294028"/>
    </source>
</evidence>
<dbReference type="PANTHER" id="PTHR43606:SF1">
    <property type="entry name" value="PHOD-LIKE PHOSPHATASE METALLOPHOSPHATASE DOMAIN-CONTAINING PROTEIN"/>
    <property type="match status" value="1"/>
</dbReference>
<evidence type="ECO:0000256" key="4">
    <source>
        <dbReference type="ARBA" id="ARBA00023180"/>
    </source>
</evidence>
<dbReference type="CDD" id="cd07389">
    <property type="entry name" value="MPP_PhoD"/>
    <property type="match status" value="1"/>
</dbReference>
<feature type="compositionally biased region" description="Low complexity" evidence="5">
    <location>
        <begin position="40"/>
        <end position="49"/>
    </location>
</feature>
<sequence length="700" mass="76573">MAEDPSIDRDGSDHNRRSFLQAVGSSTVAAASLSGTVSAESDGNESSSEQSDDDESNGETPNNTQTIPLTHGVASGDVTATTAVVWARTADTATLQVQYSTDDEFDSTQRQTTTVADSTDYTGHVRLTELQPATRYYYRVWATAGTSDESNEAVTSDGDTASVPDSTVEGTFVTPPKATDDGAVTFAWSGDTWGYGPIPVDPPFEGLQTIAERQPDFFLYHGDTIYADAKTPAGRVTSDTSLADALDIYRGKYKEMRVPPESVAEQTYLRSLLAATSVVSIWDDHEVQNNFAGSIEPLMPSGRQAFIEYWPIDQSQQVTGTEAGRLYRSFRWGAHLELFVLDTRQYRDPNLELKQKTLLGREQLEWLKSSLSASDATWKVIASPAPLGQPSDTWATPTERTGYEAELVELISYINTEEIANVVSVAGDVHYSQVSGFDPNDDGEFEFYEAVAGPLGAYPSTPEELYSPLNPTAFFSKGGYFNFGTVSVDESGDTLTIGIYDESGDEQFTKTIKATPASDGDVPERIESTFDDDAEGWLIAQNGSSNTPEYYSEDGNPSGHIGDSEDEGGVTWYYQAPFKFLGPRDAFYGGTLAFDLCQEETDQQFDAALPVGGDIVLSGSGMTLVYEFRGDNSKPETDWTSFEVSLSADDDWINIDSQDPFATENEFRAVLSDLTQFRIRGEYRTGLDQSRLDNVVLTRE</sequence>
<dbReference type="Gene3D" id="3.60.21.70">
    <property type="entry name" value="PhoD-like phosphatase"/>
    <property type="match status" value="1"/>
</dbReference>
<dbReference type="InterPro" id="IPR052900">
    <property type="entry name" value="Phospholipid_Metab_Enz"/>
</dbReference>
<keyword evidence="3" id="KW-1015">Disulfide bond</keyword>
<dbReference type="GO" id="GO:0003993">
    <property type="term" value="F:acid phosphatase activity"/>
    <property type="evidence" value="ECO:0007669"/>
    <property type="project" value="InterPro"/>
</dbReference>
<dbReference type="PROSITE" id="PS51115">
    <property type="entry name" value="LAMININ_IVA"/>
    <property type="match status" value="1"/>
</dbReference>
<dbReference type="InterPro" id="IPR038607">
    <property type="entry name" value="PhoD-like_sf"/>
</dbReference>
<organism evidence="7 8">
    <name type="scientific">Halogeometricum borinquense</name>
    <dbReference type="NCBI Taxonomy" id="60847"/>
    <lineage>
        <taxon>Archaea</taxon>
        <taxon>Methanobacteriati</taxon>
        <taxon>Methanobacteriota</taxon>
        <taxon>Stenosarchaea group</taxon>
        <taxon>Halobacteria</taxon>
        <taxon>Halobacteriales</taxon>
        <taxon>Haloferacaceae</taxon>
        <taxon>Halogeometricum</taxon>
    </lineage>
</organism>
<dbReference type="EMBL" id="RZHH01000003">
    <property type="protein sequence ID" value="RYJ08410.1"/>
    <property type="molecule type" value="Genomic_DNA"/>
</dbReference>
<dbReference type="SUPFAM" id="SSF49363">
    <property type="entry name" value="Purple acid phosphatase, N-terminal domain"/>
    <property type="match status" value="1"/>
</dbReference>
<dbReference type="AlphaFoldDB" id="A0A482T156"/>
<evidence type="ECO:0000313" key="7">
    <source>
        <dbReference type="EMBL" id="RYJ08410.1"/>
    </source>
</evidence>
<feature type="compositionally biased region" description="Basic and acidic residues" evidence="5">
    <location>
        <begin position="1"/>
        <end position="16"/>
    </location>
</feature>
<evidence type="ECO:0000259" key="6">
    <source>
        <dbReference type="PROSITE" id="PS51115"/>
    </source>
</evidence>